<organism evidence="1 2">
    <name type="scientific">Thelephora ganbajun</name>
    <name type="common">Ganba fungus</name>
    <dbReference type="NCBI Taxonomy" id="370292"/>
    <lineage>
        <taxon>Eukaryota</taxon>
        <taxon>Fungi</taxon>
        <taxon>Dikarya</taxon>
        <taxon>Basidiomycota</taxon>
        <taxon>Agaricomycotina</taxon>
        <taxon>Agaricomycetes</taxon>
        <taxon>Thelephorales</taxon>
        <taxon>Thelephoraceae</taxon>
        <taxon>Thelephora</taxon>
    </lineage>
</organism>
<evidence type="ECO:0000313" key="1">
    <source>
        <dbReference type="EMBL" id="KAF9650496.1"/>
    </source>
</evidence>
<evidence type="ECO:0000313" key="2">
    <source>
        <dbReference type="Proteomes" id="UP000886501"/>
    </source>
</evidence>
<dbReference type="EMBL" id="MU117984">
    <property type="protein sequence ID" value="KAF9650496.1"/>
    <property type="molecule type" value="Genomic_DNA"/>
</dbReference>
<accession>A0ACB6ZLF2</accession>
<keyword evidence="2" id="KW-1185">Reference proteome</keyword>
<reference evidence="1" key="1">
    <citation type="submission" date="2019-10" db="EMBL/GenBank/DDBJ databases">
        <authorList>
            <consortium name="DOE Joint Genome Institute"/>
            <person name="Kuo A."/>
            <person name="Miyauchi S."/>
            <person name="Kiss E."/>
            <person name="Drula E."/>
            <person name="Kohler A."/>
            <person name="Sanchez-Garcia M."/>
            <person name="Andreopoulos B."/>
            <person name="Barry K.W."/>
            <person name="Bonito G."/>
            <person name="Buee M."/>
            <person name="Carver A."/>
            <person name="Chen C."/>
            <person name="Cichocki N."/>
            <person name="Clum A."/>
            <person name="Culley D."/>
            <person name="Crous P.W."/>
            <person name="Fauchery L."/>
            <person name="Girlanda M."/>
            <person name="Hayes R."/>
            <person name="Keri Z."/>
            <person name="Labutti K."/>
            <person name="Lipzen A."/>
            <person name="Lombard V."/>
            <person name="Magnuson J."/>
            <person name="Maillard F."/>
            <person name="Morin E."/>
            <person name="Murat C."/>
            <person name="Nolan M."/>
            <person name="Ohm R."/>
            <person name="Pangilinan J."/>
            <person name="Pereira M."/>
            <person name="Perotto S."/>
            <person name="Peter M."/>
            <person name="Riley R."/>
            <person name="Sitrit Y."/>
            <person name="Stielow B."/>
            <person name="Szollosi G."/>
            <person name="Zifcakova L."/>
            <person name="Stursova M."/>
            <person name="Spatafora J.W."/>
            <person name="Tedersoo L."/>
            <person name="Vaario L.-M."/>
            <person name="Yamada A."/>
            <person name="Yan M."/>
            <person name="Wang P."/>
            <person name="Xu J."/>
            <person name="Bruns T."/>
            <person name="Baldrian P."/>
            <person name="Vilgalys R."/>
            <person name="Henrissat B."/>
            <person name="Grigoriev I.V."/>
            <person name="Hibbett D."/>
            <person name="Nagy L.G."/>
            <person name="Martin F.M."/>
        </authorList>
    </citation>
    <scope>NUCLEOTIDE SEQUENCE</scope>
    <source>
        <strain evidence="1">P2</strain>
    </source>
</reference>
<dbReference type="Proteomes" id="UP000886501">
    <property type="component" value="Unassembled WGS sequence"/>
</dbReference>
<sequence length="442" mass="50363">MPSFGHIIQHLRSLRIRSSKALAASPLVRRTSGQHIRRIQIPAADLSLVLAKFTEGFKGLPQEIVNEILEYLEDDLRTLKACSLTCKALLCSARHTIHRRLYVVGPGKAATPDERETRQYEAANRAELRTLSVAAKCGLAHYTRELTIKVGEEFTPQTLQPYLPQFQMFARLTSLTLYHFNPTPFLPVFNQYFGHLAQQIRSLKFIHPGGPQDDMTYFISQFPNLDDLGFNPLPRHNLRHSRKYTVSSIRSSPTLRGTLKVTSSTNAWGTNFLESLIQLPSGLRFRSIEFHCIGINPDIIIRECTSTLQSLTHVFRTYDPLLRFDLSACSHLRIFELRAEFTIHVFRDFVLWLISVINTITSPLFSRFVFVDDNPSSQCPFFRRADGDSVWRPLDQALLRLSQRTGMKMIGRRKVSHAAFCNSIEEAFPLMVSVGALELESL</sequence>
<protein>
    <submittedName>
        <fullName evidence="1">Uncharacterized protein</fullName>
    </submittedName>
</protein>
<name>A0ACB6ZLF2_THEGA</name>
<proteinExistence type="predicted"/>
<gene>
    <name evidence="1" type="ORF">BDM02DRAFT_3185338</name>
</gene>
<comment type="caution">
    <text evidence="1">The sequence shown here is derived from an EMBL/GenBank/DDBJ whole genome shotgun (WGS) entry which is preliminary data.</text>
</comment>
<reference evidence="1" key="2">
    <citation type="journal article" date="2020" name="Nat. Commun.">
        <title>Large-scale genome sequencing of mycorrhizal fungi provides insights into the early evolution of symbiotic traits.</title>
        <authorList>
            <person name="Miyauchi S."/>
            <person name="Kiss E."/>
            <person name="Kuo A."/>
            <person name="Drula E."/>
            <person name="Kohler A."/>
            <person name="Sanchez-Garcia M."/>
            <person name="Morin E."/>
            <person name="Andreopoulos B."/>
            <person name="Barry K.W."/>
            <person name="Bonito G."/>
            <person name="Buee M."/>
            <person name="Carver A."/>
            <person name="Chen C."/>
            <person name="Cichocki N."/>
            <person name="Clum A."/>
            <person name="Culley D."/>
            <person name="Crous P.W."/>
            <person name="Fauchery L."/>
            <person name="Girlanda M."/>
            <person name="Hayes R.D."/>
            <person name="Keri Z."/>
            <person name="LaButti K."/>
            <person name="Lipzen A."/>
            <person name="Lombard V."/>
            <person name="Magnuson J."/>
            <person name="Maillard F."/>
            <person name="Murat C."/>
            <person name="Nolan M."/>
            <person name="Ohm R.A."/>
            <person name="Pangilinan J."/>
            <person name="Pereira M.F."/>
            <person name="Perotto S."/>
            <person name="Peter M."/>
            <person name="Pfister S."/>
            <person name="Riley R."/>
            <person name="Sitrit Y."/>
            <person name="Stielow J.B."/>
            <person name="Szollosi G."/>
            <person name="Zifcakova L."/>
            <person name="Stursova M."/>
            <person name="Spatafora J.W."/>
            <person name="Tedersoo L."/>
            <person name="Vaario L.M."/>
            <person name="Yamada A."/>
            <person name="Yan M."/>
            <person name="Wang P."/>
            <person name="Xu J."/>
            <person name="Bruns T."/>
            <person name="Baldrian P."/>
            <person name="Vilgalys R."/>
            <person name="Dunand C."/>
            <person name="Henrissat B."/>
            <person name="Grigoriev I.V."/>
            <person name="Hibbett D."/>
            <person name="Nagy L.G."/>
            <person name="Martin F.M."/>
        </authorList>
    </citation>
    <scope>NUCLEOTIDE SEQUENCE</scope>
    <source>
        <strain evidence="1">P2</strain>
    </source>
</reference>